<sequence length="429" mass="49981">MVQWNGRLEELNVKNPDEENSAELTEIKIVLNLEAVKEELFWEQRARANWLRFGDRNTSCFHSIVLARKKGNIIQELKNDSGEWVRDVKAMTKVTKGYFSELFTASSTRDCSRTLMGIQPCINETDNVELTKDFKEKELMRQFKFWSIVGKAIMTYCVQVLNRRQGLDKINHTNIVFTPKTYSPTSMTQFRPISLCNVIYKILSKVIVNRFRIVIDKCIDEAQGAFEVLHSFKRRKYGHQCSFALKLDMNKAYDRVEWCFLQNEWIDLIMTRVSTVTYSMLLNGEQGETFKPSRGLRQGDPPRERVGRSQIGLTYLFFVDNSILFGDATVDRASKMKAIVAEYERVLGQLVNFDKSLIYFSANGFEYLITQKSTLGFQQLWEKKKKDAFTNLKERFIKRIESWSTRQLSMGGIEVFIKSILQEITIYAM</sequence>
<dbReference type="EMBL" id="SMMG02000007">
    <property type="protein sequence ID" value="KAA3467016.1"/>
    <property type="molecule type" value="Genomic_DNA"/>
</dbReference>
<evidence type="ECO:0000313" key="2">
    <source>
        <dbReference type="EMBL" id="KAA3467016.1"/>
    </source>
</evidence>
<dbReference type="SUPFAM" id="SSF56672">
    <property type="entry name" value="DNA/RNA polymerases"/>
    <property type="match status" value="1"/>
</dbReference>
<keyword evidence="3" id="KW-1185">Reference proteome</keyword>
<reference evidence="3" key="1">
    <citation type="journal article" date="2019" name="Plant Biotechnol. J.">
        <title>Genome sequencing of the Australian wild diploid species Gossypium australe highlights disease resistance and delayed gland morphogenesis.</title>
        <authorList>
            <person name="Cai Y."/>
            <person name="Cai X."/>
            <person name="Wang Q."/>
            <person name="Wang P."/>
            <person name="Zhang Y."/>
            <person name="Cai C."/>
            <person name="Xu Y."/>
            <person name="Wang K."/>
            <person name="Zhou Z."/>
            <person name="Wang C."/>
            <person name="Geng S."/>
            <person name="Li B."/>
            <person name="Dong Q."/>
            <person name="Hou Y."/>
            <person name="Wang H."/>
            <person name="Ai P."/>
            <person name="Liu Z."/>
            <person name="Yi F."/>
            <person name="Sun M."/>
            <person name="An G."/>
            <person name="Cheng J."/>
            <person name="Zhang Y."/>
            <person name="Shi Q."/>
            <person name="Xie Y."/>
            <person name="Shi X."/>
            <person name="Chang Y."/>
            <person name="Huang F."/>
            <person name="Chen Y."/>
            <person name="Hong S."/>
            <person name="Mi L."/>
            <person name="Sun Q."/>
            <person name="Zhang L."/>
            <person name="Zhou B."/>
            <person name="Peng R."/>
            <person name="Zhang X."/>
            <person name="Liu F."/>
        </authorList>
    </citation>
    <scope>NUCLEOTIDE SEQUENCE [LARGE SCALE GENOMIC DNA]</scope>
    <source>
        <strain evidence="3">cv. PA1801</strain>
    </source>
</reference>
<feature type="domain" description="Reverse transcriptase" evidence="1">
    <location>
        <begin position="187"/>
        <end position="300"/>
    </location>
</feature>
<dbReference type="InterPro" id="IPR000477">
    <property type="entry name" value="RT_dom"/>
</dbReference>
<dbReference type="InterPro" id="IPR052343">
    <property type="entry name" value="Retrotransposon-Effector_Assoc"/>
</dbReference>
<name>A0A5B6VDG9_9ROSI</name>
<dbReference type="AlphaFoldDB" id="A0A5B6VDG9"/>
<dbReference type="Proteomes" id="UP000325315">
    <property type="component" value="Unassembled WGS sequence"/>
</dbReference>
<keyword evidence="2" id="KW-0695">RNA-directed DNA polymerase</keyword>
<proteinExistence type="predicted"/>
<evidence type="ECO:0000313" key="3">
    <source>
        <dbReference type="Proteomes" id="UP000325315"/>
    </source>
</evidence>
<dbReference type="PANTHER" id="PTHR46890:SF48">
    <property type="entry name" value="RNA-DIRECTED DNA POLYMERASE"/>
    <property type="match status" value="1"/>
</dbReference>
<gene>
    <name evidence="2" type="ORF">EPI10_002065</name>
</gene>
<dbReference type="OrthoDB" id="1738942at2759"/>
<keyword evidence="2" id="KW-0548">Nucleotidyltransferase</keyword>
<dbReference type="Pfam" id="PF00078">
    <property type="entry name" value="RVT_1"/>
    <property type="match status" value="1"/>
</dbReference>
<dbReference type="InterPro" id="IPR043502">
    <property type="entry name" value="DNA/RNA_pol_sf"/>
</dbReference>
<comment type="caution">
    <text evidence="2">The sequence shown here is derived from an EMBL/GenBank/DDBJ whole genome shotgun (WGS) entry which is preliminary data.</text>
</comment>
<organism evidence="2 3">
    <name type="scientific">Gossypium australe</name>
    <dbReference type="NCBI Taxonomy" id="47621"/>
    <lineage>
        <taxon>Eukaryota</taxon>
        <taxon>Viridiplantae</taxon>
        <taxon>Streptophyta</taxon>
        <taxon>Embryophyta</taxon>
        <taxon>Tracheophyta</taxon>
        <taxon>Spermatophyta</taxon>
        <taxon>Magnoliopsida</taxon>
        <taxon>eudicotyledons</taxon>
        <taxon>Gunneridae</taxon>
        <taxon>Pentapetalae</taxon>
        <taxon>rosids</taxon>
        <taxon>malvids</taxon>
        <taxon>Malvales</taxon>
        <taxon>Malvaceae</taxon>
        <taxon>Malvoideae</taxon>
        <taxon>Gossypium</taxon>
    </lineage>
</organism>
<protein>
    <submittedName>
        <fullName evidence="2">Reverse transcriptase</fullName>
    </submittedName>
</protein>
<keyword evidence="2" id="KW-0808">Transferase</keyword>
<accession>A0A5B6VDG9</accession>
<dbReference type="GO" id="GO:0003964">
    <property type="term" value="F:RNA-directed DNA polymerase activity"/>
    <property type="evidence" value="ECO:0007669"/>
    <property type="project" value="UniProtKB-KW"/>
</dbReference>
<dbReference type="PANTHER" id="PTHR46890">
    <property type="entry name" value="NON-LTR RETROLELEMENT REVERSE TRANSCRIPTASE-LIKE PROTEIN-RELATED"/>
    <property type="match status" value="1"/>
</dbReference>
<evidence type="ECO:0000259" key="1">
    <source>
        <dbReference type="Pfam" id="PF00078"/>
    </source>
</evidence>